<dbReference type="Proteomes" id="UP000017559">
    <property type="component" value="Unassembled WGS sequence"/>
</dbReference>
<name>V2W7E0_MONRO</name>
<accession>V2W7E0</accession>
<reference evidence="2 3" key="1">
    <citation type="journal article" date="2014" name="BMC Genomics">
        <title>Genome and secretome analysis of the hemibiotrophic fungal pathogen, Moniliophthora roreri, which causes frosty pod rot disease of cacao: mechanisms of the biotrophic and necrotrophic phases.</title>
        <authorList>
            <person name="Meinhardt L.W."/>
            <person name="Costa G.G.L."/>
            <person name="Thomazella D.P.T."/>
            <person name="Teixeira P.J.P.L."/>
            <person name="Carazzolle M.F."/>
            <person name="Schuster S.C."/>
            <person name="Carlson J.E."/>
            <person name="Guiltinan M.J."/>
            <person name="Mieczkowski P."/>
            <person name="Farmer A."/>
            <person name="Ramaraj T."/>
            <person name="Crozier J."/>
            <person name="Davis R.E."/>
            <person name="Shao J."/>
            <person name="Melnick R.L."/>
            <person name="Pereira G.A.G."/>
            <person name="Bailey B.A."/>
        </authorList>
    </citation>
    <scope>NUCLEOTIDE SEQUENCE [LARGE SCALE GENOMIC DNA]</scope>
    <source>
        <strain evidence="2 3">MCA 2997</strain>
    </source>
</reference>
<evidence type="ECO:0000313" key="2">
    <source>
        <dbReference type="EMBL" id="ESK82723.1"/>
    </source>
</evidence>
<gene>
    <name evidence="2" type="ORF">Moror_5690</name>
</gene>
<feature type="domain" description="Retrotransposon gag" evidence="1">
    <location>
        <begin position="32"/>
        <end position="120"/>
    </location>
</feature>
<organism evidence="2 3">
    <name type="scientific">Moniliophthora roreri (strain MCA 2997)</name>
    <name type="common">Cocoa frosty pod rot fungus</name>
    <name type="synonym">Crinipellis roreri</name>
    <dbReference type="NCBI Taxonomy" id="1381753"/>
    <lineage>
        <taxon>Eukaryota</taxon>
        <taxon>Fungi</taxon>
        <taxon>Dikarya</taxon>
        <taxon>Basidiomycota</taxon>
        <taxon>Agaricomycotina</taxon>
        <taxon>Agaricomycetes</taxon>
        <taxon>Agaricomycetidae</taxon>
        <taxon>Agaricales</taxon>
        <taxon>Marasmiineae</taxon>
        <taxon>Marasmiaceae</taxon>
        <taxon>Moniliophthora</taxon>
    </lineage>
</organism>
<evidence type="ECO:0000313" key="3">
    <source>
        <dbReference type="Proteomes" id="UP000017559"/>
    </source>
</evidence>
<dbReference type="AlphaFoldDB" id="V2W7E0"/>
<protein>
    <recommendedName>
        <fullName evidence="1">Retrotransposon gag domain-containing protein</fullName>
    </recommendedName>
</protein>
<dbReference type="EMBL" id="AWSO01001817">
    <property type="protein sequence ID" value="ESK82723.1"/>
    <property type="molecule type" value="Genomic_DNA"/>
</dbReference>
<proteinExistence type="predicted"/>
<dbReference type="OrthoDB" id="3253683at2759"/>
<sequence>DTRRFLTEVEIYLRMHPAEYDTDKKKCLFLLSYLRGKDTQSWKQRNTDLIFNWKSSDDELKWDDLKSAFKKHYLPADIKADAQLRIKDMKMGERADNYVNKFRVLADESGYDDEALAHIF</sequence>
<dbReference type="KEGG" id="mrr:Moror_5690"/>
<feature type="non-terminal residue" evidence="2">
    <location>
        <position position="1"/>
    </location>
</feature>
<keyword evidence="3" id="KW-1185">Reference proteome</keyword>
<evidence type="ECO:0000259" key="1">
    <source>
        <dbReference type="Pfam" id="PF03732"/>
    </source>
</evidence>
<dbReference type="InterPro" id="IPR005162">
    <property type="entry name" value="Retrotrans_gag_dom"/>
</dbReference>
<comment type="caution">
    <text evidence="2">The sequence shown here is derived from an EMBL/GenBank/DDBJ whole genome shotgun (WGS) entry which is preliminary data.</text>
</comment>
<dbReference type="HOGENOM" id="CLU_2043683_0_0_1"/>
<dbReference type="Pfam" id="PF03732">
    <property type="entry name" value="Retrotrans_gag"/>
    <property type="match status" value="1"/>
</dbReference>